<dbReference type="EMBL" id="CP144753">
    <property type="protein sequence ID" value="WVZ92644.1"/>
    <property type="molecule type" value="Genomic_DNA"/>
</dbReference>
<dbReference type="PANTHER" id="PTHR47847">
    <property type="entry name" value="FCS-LIKE ZINC FINGER 17"/>
    <property type="match status" value="1"/>
</dbReference>
<dbReference type="AlphaFoldDB" id="A0AAQ3UJ31"/>
<evidence type="ECO:0000256" key="1">
    <source>
        <dbReference type="ARBA" id="ARBA00009374"/>
    </source>
</evidence>
<comment type="similarity">
    <text evidence="1">Belongs to the FLZ family.</text>
</comment>
<dbReference type="PANTHER" id="PTHR47847:SF2">
    <property type="entry name" value="FCS-LIKE ZINC FINGER 17-RELATED"/>
    <property type="match status" value="1"/>
</dbReference>
<feature type="zinc finger region" description="FLZ-type" evidence="3">
    <location>
        <begin position="112"/>
        <end position="156"/>
    </location>
</feature>
<keyword evidence="2" id="KW-0479">Metal-binding</keyword>
<proteinExistence type="inferred from homology"/>
<name>A0AAQ3UJ31_PASNO</name>
<gene>
    <name evidence="6" type="ORF">U9M48_038691</name>
</gene>
<sequence>MLPRRQSIFHLGEEGGAAAAHHHHRVGVLLGAPPSVITAGGRRARERERLVVGLQILVHHQHHHHHHGHHHGRHGHGYAASVVMKQMVRPRAAAVVVTGAGSRHGGHAFSCSFLKACYLCKRELCPDKDVYMYRGDQGFCSEECRWQQILVDEACEREAAAVVSKERQRRGQARHHSPHRTTPIRGRPPRKTLAAVA</sequence>
<dbReference type="GO" id="GO:0046872">
    <property type="term" value="F:metal ion binding"/>
    <property type="evidence" value="ECO:0007669"/>
    <property type="project" value="UniProtKB-KW"/>
</dbReference>
<dbReference type="InterPro" id="IPR007650">
    <property type="entry name" value="Zf-FLZ_dom"/>
</dbReference>
<keyword evidence="7" id="KW-1185">Reference proteome</keyword>
<evidence type="ECO:0000313" key="6">
    <source>
        <dbReference type="EMBL" id="WVZ92644.1"/>
    </source>
</evidence>
<feature type="region of interest" description="Disordered" evidence="4">
    <location>
        <begin position="165"/>
        <end position="197"/>
    </location>
</feature>
<evidence type="ECO:0000256" key="4">
    <source>
        <dbReference type="SAM" id="MobiDB-lite"/>
    </source>
</evidence>
<dbReference type="Pfam" id="PF04570">
    <property type="entry name" value="zf-FLZ"/>
    <property type="match status" value="1"/>
</dbReference>
<evidence type="ECO:0000259" key="5">
    <source>
        <dbReference type="PROSITE" id="PS51795"/>
    </source>
</evidence>
<protein>
    <recommendedName>
        <fullName evidence="5">FLZ-type domain-containing protein</fullName>
    </recommendedName>
</protein>
<feature type="compositionally biased region" description="Basic residues" evidence="4">
    <location>
        <begin position="167"/>
        <end position="179"/>
    </location>
</feature>
<evidence type="ECO:0000256" key="2">
    <source>
        <dbReference type="ARBA" id="ARBA00022723"/>
    </source>
</evidence>
<evidence type="ECO:0000256" key="3">
    <source>
        <dbReference type="PROSITE-ProRule" id="PRU01131"/>
    </source>
</evidence>
<accession>A0AAQ3UJ31</accession>
<dbReference type="PROSITE" id="PS51795">
    <property type="entry name" value="ZF_FLZ"/>
    <property type="match status" value="1"/>
</dbReference>
<feature type="domain" description="FLZ-type" evidence="5">
    <location>
        <begin position="112"/>
        <end position="156"/>
    </location>
</feature>
<evidence type="ECO:0000313" key="7">
    <source>
        <dbReference type="Proteomes" id="UP001341281"/>
    </source>
</evidence>
<dbReference type="Proteomes" id="UP001341281">
    <property type="component" value="Chromosome 09"/>
</dbReference>
<organism evidence="6 7">
    <name type="scientific">Paspalum notatum var. saurae</name>
    <dbReference type="NCBI Taxonomy" id="547442"/>
    <lineage>
        <taxon>Eukaryota</taxon>
        <taxon>Viridiplantae</taxon>
        <taxon>Streptophyta</taxon>
        <taxon>Embryophyta</taxon>
        <taxon>Tracheophyta</taxon>
        <taxon>Spermatophyta</taxon>
        <taxon>Magnoliopsida</taxon>
        <taxon>Liliopsida</taxon>
        <taxon>Poales</taxon>
        <taxon>Poaceae</taxon>
        <taxon>PACMAD clade</taxon>
        <taxon>Panicoideae</taxon>
        <taxon>Andropogonodae</taxon>
        <taxon>Paspaleae</taxon>
        <taxon>Paspalinae</taxon>
        <taxon>Paspalum</taxon>
    </lineage>
</organism>
<dbReference type="InterPro" id="IPR044181">
    <property type="entry name" value="FLZ17/18"/>
</dbReference>
<reference evidence="6 7" key="1">
    <citation type="submission" date="2024-02" db="EMBL/GenBank/DDBJ databases">
        <title>High-quality chromosome-scale genome assembly of Pensacola bahiagrass (Paspalum notatum Flugge var. saurae).</title>
        <authorList>
            <person name="Vega J.M."/>
            <person name="Podio M."/>
            <person name="Orjuela J."/>
            <person name="Siena L.A."/>
            <person name="Pessino S.C."/>
            <person name="Combes M.C."/>
            <person name="Mariac C."/>
            <person name="Albertini E."/>
            <person name="Pupilli F."/>
            <person name="Ortiz J.P.A."/>
            <person name="Leblanc O."/>
        </authorList>
    </citation>
    <scope>NUCLEOTIDE SEQUENCE [LARGE SCALE GENOMIC DNA]</scope>
    <source>
        <strain evidence="6">R1</strain>
        <tissue evidence="6">Leaf</tissue>
    </source>
</reference>